<evidence type="ECO:0000256" key="4">
    <source>
        <dbReference type="ARBA" id="ARBA00023163"/>
    </source>
</evidence>
<evidence type="ECO:0000256" key="7">
    <source>
        <dbReference type="SAM" id="MobiDB-lite"/>
    </source>
</evidence>
<dbReference type="Pfam" id="PF01429">
    <property type="entry name" value="MBD"/>
    <property type="match status" value="1"/>
</dbReference>
<keyword evidence="3 6" id="KW-0103">Bromodomain</keyword>
<dbReference type="InterPro" id="IPR018501">
    <property type="entry name" value="DDT_dom"/>
</dbReference>
<dbReference type="InterPro" id="IPR028942">
    <property type="entry name" value="WHIM1_dom"/>
</dbReference>
<feature type="compositionally biased region" description="Basic and acidic residues" evidence="7">
    <location>
        <begin position="1580"/>
        <end position="1589"/>
    </location>
</feature>
<feature type="compositionally biased region" description="Basic and acidic residues" evidence="7">
    <location>
        <begin position="1725"/>
        <end position="1739"/>
    </location>
</feature>
<feature type="compositionally biased region" description="Pro residues" evidence="7">
    <location>
        <begin position="475"/>
        <end position="485"/>
    </location>
</feature>
<dbReference type="Pfam" id="PF00439">
    <property type="entry name" value="Bromodomain"/>
    <property type="match status" value="1"/>
</dbReference>
<feature type="region of interest" description="Disordered" evidence="7">
    <location>
        <begin position="1372"/>
        <end position="1520"/>
    </location>
</feature>
<reference evidence="12" key="1">
    <citation type="submission" date="2013-04" db="EMBL/GenBank/DDBJ databases">
        <authorList>
            <person name="Qu J."/>
            <person name="Murali S.C."/>
            <person name="Bandaranaike D."/>
            <person name="Bellair M."/>
            <person name="Blankenburg K."/>
            <person name="Chao H."/>
            <person name="Dinh H."/>
            <person name="Doddapaneni H."/>
            <person name="Downs B."/>
            <person name="Dugan-Rocha S."/>
            <person name="Elkadiri S."/>
            <person name="Gnanaolivu R.D."/>
            <person name="Hernandez B."/>
            <person name="Javaid M."/>
            <person name="Jayaseelan J.C."/>
            <person name="Lee S."/>
            <person name="Li M."/>
            <person name="Ming W."/>
            <person name="Munidasa M."/>
            <person name="Muniz J."/>
            <person name="Nguyen L."/>
            <person name="Ongeri F."/>
            <person name="Osuji N."/>
            <person name="Pu L.-L."/>
            <person name="Puazo M."/>
            <person name="Qu C."/>
            <person name="Quiroz J."/>
            <person name="Raj R."/>
            <person name="Weissenberger G."/>
            <person name="Xin Y."/>
            <person name="Zou X."/>
            <person name="Han Y."/>
            <person name="Richards S."/>
            <person name="Worley K."/>
            <person name="Muzny D."/>
            <person name="Gibbs R."/>
        </authorList>
    </citation>
    <scope>NUCLEOTIDE SEQUENCE</scope>
    <source>
        <strain evidence="12">Sampled in the wild</strain>
    </source>
</reference>
<feature type="region of interest" description="Disordered" evidence="7">
    <location>
        <begin position="1782"/>
        <end position="1858"/>
    </location>
</feature>
<sequence length="2450" mass="265031">MDWRYWRWRPHMEQEESDGGKVERAESKSGGKGVHGSAAAASNANAAAAAAAAAAAQLLDAAGLFAYWPRSEASSAAPGASSSHPLFGGAGGGAAAPSSFANHHLAHLPPAAYAMMGRHPPAPTYGVPPPPAAPAYGSLGTLGVAAGQAASLGINPASAAWWTMASHLAAQDYLARLQASGGLPFGGMPGDSPVPAFDLLSPHTSQPQTQPPSKSSSSGQKSSKSSSSRPPSRAGGRTAPTPPTSLAGPASSAPPPPPPLPPPPRLQQPAHPMPLTSTASIASSTATTTGIVSAPCEGGDPSSILGGVRLPPDTEIIKYTSSIVGPKVPGTTNRGRKKTISLDPPSVTVVPTTGGVALLPPPPPPHHLPAHLPPSPHFPPHHPIPGHLPQGRPLLPPPPSSSPAAAPSVGQSAERRRSSGSTSGAGRHVDPEFPSLSAVQPMDRVEVIRLPPHGIGAVADPRSGDAALRNLRGHAPPPSPHPPAPAHNTSRRHGSSTLDSVPFPPSASPTPPSPRPDIDAPLNLSLKPQRTPTAPPAGPEPPICSSPPRGPVLLDLSLSGSQQSSQGAPPRPRPPPVGQPSSIPGEPRISRRKPGPRPRRVIQTHPSTSPLAPVPLTAQVVSTSPLLPSTGLTSCPKAESPGRSDDSDMGSKESRPPRNLGRGVSKPKKNTVASLLAQSRALGVKPSVPCLERGVSPVRPSLSRQTEGSADSMHGVMGETSSGEVQMGESSTPTSLCTKDLTPEDLRDGMSSRDGEGVSSPKVKSDEGPKVSEGYAASVVSFHTSESEDDEDEEKRSGTGGEGGEGVGNDSGGPSAKRRRVWSGTEGSIPDELKLRIPLERGWLRETVIRGLSRKGQIRGEVTYVSPCGHRFTQHQEIIGYLEKNGNVDLTKDHFSFNSKLLMGDFLQPMGAITPGGNEECLRLSEVEVARRIEELRLESARSEDDLQHFRSDPRDAHLQSRDHGPLHPGERERQAMMAREAKRLAREEVQRQREQARLAKEQEKHERQEAARRERELRAQQAMEERELKRQQAVLLKEQERERRRQHMLLVKALENRKRLEERERRRQEVRAEKVASRERRAERRRVEMELVRELKKPVDDMQLRDQKPLPNLERIPNLKLSGQAFSDTLMVFEFLHNFGETLGFDMDSLPSLGSLQKALLNEEEAEEELLSVMTHLLVCAIEDPGIPNPARHTTLLGQSLRQADITHANLSEILRIYLYANATGEVKALTGLCYERERERDREKRESALDALDSENPDSLAVKPIIGGKNSAFFGHLRDNGTWRMSRWLRERPFLSLNPTRKAAILAFICNELLQNKAVLRQIEGAIEGVAQLRRDRWIIEGKIRKLRLLHGRKYRQAHLVARRESCCEETGETPSNVFPATISAPLANDGQQGKKNEEENVLDPGNSETAATSTPTEGAKLEGCQEGESKEGETNIDATSSDIPSGEKGTEKTTDKPADKGAEKPLDKPAEKVLEKQVEEEDEDDDDDEKESGNESEGTQEGEVPEEEEDKNLSVEDLTRKIERITKQSEQSLAELARSASQLRATALGQDRYWRRYWVLPCAGGVFVEAMESAEPELFKNSKLEDDVVSNDAGEGEEDTNAEPAKEEEGSPEEADVEVKTESSQVQEESGEGCEDGPPPSKKARLENDADVVINGADDEEMGELPANSEEEEGKKEIKEEVKKVLEMCEQVDEIKTEEKLEQEKDVKPILRNHTEPNGVIKSEHNEEVTVKKEVEDVKEPKGVWNGEIGNGVEDMTTLSEVVKEENGDIEIAVVNKVKGNDVGAEVSTPVHPPSTPEHSRPASQPSCQHVRPPSTRSTPLRFERLGDCVEEEEEARRRGREASGSECHGTENSNCRGSAVISSGALLGNGSALSVGDQEVGVEVSQAGPLLNLGFPLPAATPSPPTFPGGSASPGEKQWFGIIPREACDEVSLTRPPDDRAPAETTELRIPSYPRPSLTVISPPSPPSPFSPLRECSPGPSGRPSRAESPLAGLPPELFGPDDSLRLDVLKRMAEVHPEPKPVPKEFRHGWWRINDPAQLQAILEATHPRGVRERELRRTIARHVEHAMETSNTKQTEKACLSTLCRHGDRIATDLYSGSKNGTPSTQTPASGEWEEEPERVKTPPVDADDEWRPHVALRVDMLMLEQVEALEDKVANASMQVKGWKVPNRATSEEGPGFRPACIPPEGEDDVRLNPLAIARDRLLSLEAAIERSNSDLNLSGLAGDCSSSKDSSSKESKGDNGSNGNGGGSSGNEGEDVPKGLAVWREAVMRAETSAQLAMAFYMLEASIAWDKSIMKAVIKARGIAFLVFLVNLINLGMPTLVLWLDSEEKGRCSCQMEGVDLPEHDEGAKGGISHVGGLPPPDPLAEPHPSQCAPPFPIPPLKRPHLSACHHCRYKSRDDFRTDIRLIFNNCETFNEDDSPVGKAGHGMRSFFETRWAEMYPH</sequence>
<feature type="compositionally biased region" description="Pro residues" evidence="7">
    <location>
        <begin position="359"/>
        <end position="383"/>
    </location>
</feature>
<feature type="region of interest" description="Disordered" evidence="7">
    <location>
        <begin position="186"/>
        <end position="308"/>
    </location>
</feature>
<feature type="compositionally biased region" description="Gly residues" evidence="7">
    <location>
        <begin position="798"/>
        <end position="811"/>
    </location>
</feature>
<feature type="compositionally biased region" description="Low complexity" evidence="7">
    <location>
        <begin position="344"/>
        <end position="353"/>
    </location>
</feature>
<dbReference type="InterPro" id="IPR016177">
    <property type="entry name" value="DNA-bd_dom_sf"/>
</dbReference>
<dbReference type="InterPro" id="IPR028941">
    <property type="entry name" value="WHIM2_dom"/>
</dbReference>
<feature type="compositionally biased region" description="Low complexity" evidence="7">
    <location>
        <begin position="201"/>
        <end position="251"/>
    </location>
</feature>
<feature type="compositionally biased region" description="Basic and acidic residues" evidence="7">
    <location>
        <begin position="1451"/>
        <end position="1480"/>
    </location>
</feature>
<evidence type="ECO:0000313" key="12">
    <source>
        <dbReference type="EMBL" id="KAG8229189.1"/>
    </source>
</evidence>
<keyword evidence="5" id="KW-0539">Nucleus</keyword>
<dbReference type="Pfam" id="PF15613">
    <property type="entry name" value="WSD"/>
    <property type="match status" value="1"/>
</dbReference>
<dbReference type="PROSITE" id="PS50014">
    <property type="entry name" value="BROMODOMAIN_2"/>
    <property type="match status" value="1"/>
</dbReference>
<feature type="compositionally biased region" description="Basic and acidic residues" evidence="7">
    <location>
        <begin position="640"/>
        <end position="656"/>
    </location>
</feature>
<protein>
    <recommendedName>
        <fullName evidence="14">Bromodomain adjacent to zinc finger domain protein 2B</fullName>
    </recommendedName>
</protein>
<keyword evidence="4" id="KW-0804">Transcription</keyword>
<organism evidence="12 13">
    <name type="scientific">Ladona fulva</name>
    <name type="common">Scarce chaser dragonfly</name>
    <name type="synonym">Libellula fulva</name>
    <dbReference type="NCBI Taxonomy" id="123851"/>
    <lineage>
        <taxon>Eukaryota</taxon>
        <taxon>Metazoa</taxon>
        <taxon>Ecdysozoa</taxon>
        <taxon>Arthropoda</taxon>
        <taxon>Hexapoda</taxon>
        <taxon>Insecta</taxon>
        <taxon>Pterygota</taxon>
        <taxon>Palaeoptera</taxon>
        <taxon>Odonata</taxon>
        <taxon>Epiprocta</taxon>
        <taxon>Anisoptera</taxon>
        <taxon>Libelluloidea</taxon>
        <taxon>Libellulidae</taxon>
        <taxon>Ladona</taxon>
    </lineage>
</organism>
<feature type="compositionally biased region" description="Pro residues" evidence="7">
    <location>
        <begin position="569"/>
        <end position="578"/>
    </location>
</feature>
<feature type="compositionally biased region" description="Acidic residues" evidence="7">
    <location>
        <begin position="1481"/>
        <end position="1493"/>
    </location>
</feature>
<feature type="region of interest" description="Disordered" evidence="7">
    <location>
        <begin position="2100"/>
        <end position="2134"/>
    </location>
</feature>
<dbReference type="SUPFAM" id="SSF54171">
    <property type="entry name" value="DNA-binding domain"/>
    <property type="match status" value="1"/>
</dbReference>
<evidence type="ECO:0000256" key="3">
    <source>
        <dbReference type="ARBA" id="ARBA00023117"/>
    </source>
</evidence>
<feature type="region of interest" description="Disordered" evidence="7">
    <location>
        <begin position="453"/>
        <end position="825"/>
    </location>
</feature>
<accession>A0A8K0P306</accession>
<feature type="domain" description="DDT" evidence="10">
    <location>
        <begin position="1124"/>
        <end position="1188"/>
    </location>
</feature>
<feature type="compositionally biased region" description="Acidic residues" evidence="7">
    <location>
        <begin position="1501"/>
        <end position="1513"/>
    </location>
</feature>
<dbReference type="GO" id="GO:0003677">
    <property type="term" value="F:DNA binding"/>
    <property type="evidence" value="ECO:0007669"/>
    <property type="project" value="InterPro"/>
</dbReference>
<reference evidence="12" key="2">
    <citation type="submission" date="2017-10" db="EMBL/GenBank/DDBJ databases">
        <title>Ladona fulva Genome sequencing and assembly.</title>
        <authorList>
            <person name="Murali S."/>
            <person name="Richards S."/>
            <person name="Bandaranaike D."/>
            <person name="Bellair M."/>
            <person name="Blankenburg K."/>
            <person name="Chao H."/>
            <person name="Dinh H."/>
            <person name="Doddapaneni H."/>
            <person name="Dugan-Rocha S."/>
            <person name="Elkadiri S."/>
            <person name="Gnanaolivu R."/>
            <person name="Hernandez B."/>
            <person name="Skinner E."/>
            <person name="Javaid M."/>
            <person name="Lee S."/>
            <person name="Li M."/>
            <person name="Ming W."/>
            <person name="Munidasa M."/>
            <person name="Muniz J."/>
            <person name="Nguyen L."/>
            <person name="Hughes D."/>
            <person name="Osuji N."/>
            <person name="Pu L.-L."/>
            <person name="Puazo M."/>
            <person name="Qu C."/>
            <person name="Quiroz J."/>
            <person name="Raj R."/>
            <person name="Weissenberger G."/>
            <person name="Xin Y."/>
            <person name="Zou X."/>
            <person name="Han Y."/>
            <person name="Worley K."/>
            <person name="Muzny D."/>
            <person name="Gibbs R."/>
        </authorList>
    </citation>
    <scope>NUCLEOTIDE SEQUENCE</scope>
    <source>
        <strain evidence="12">Sampled in the wild</strain>
    </source>
</reference>
<feature type="compositionally biased region" description="Pro residues" evidence="7">
    <location>
        <begin position="533"/>
        <end position="550"/>
    </location>
</feature>
<dbReference type="Pfam" id="PF15612">
    <property type="entry name" value="WHIM1"/>
    <property type="match status" value="1"/>
</dbReference>
<dbReference type="PROSITE" id="PS50827">
    <property type="entry name" value="DDT"/>
    <property type="match status" value="1"/>
</dbReference>
<feature type="region of interest" description="Disordered" evidence="7">
    <location>
        <begin position="2174"/>
        <end position="2195"/>
    </location>
</feature>
<feature type="region of interest" description="Disordered" evidence="7">
    <location>
        <begin position="1579"/>
        <end position="1679"/>
    </location>
</feature>
<feature type="compositionally biased region" description="Gly residues" evidence="7">
    <location>
        <begin position="2248"/>
        <end position="2258"/>
    </location>
</feature>
<feature type="compositionally biased region" description="Low complexity" evidence="7">
    <location>
        <begin position="267"/>
        <end position="289"/>
    </location>
</feature>
<dbReference type="EMBL" id="KZ308415">
    <property type="protein sequence ID" value="KAG8229189.1"/>
    <property type="molecule type" value="Genomic_DNA"/>
</dbReference>
<dbReference type="Proteomes" id="UP000792457">
    <property type="component" value="Unassembled WGS sequence"/>
</dbReference>
<feature type="region of interest" description="Disordered" evidence="7">
    <location>
        <begin position="1"/>
        <end position="37"/>
    </location>
</feature>
<dbReference type="Gene3D" id="1.20.920.10">
    <property type="entry name" value="Bromodomain-like"/>
    <property type="match status" value="1"/>
</dbReference>
<feature type="compositionally biased region" description="Basic residues" evidence="7">
    <location>
        <begin position="590"/>
        <end position="602"/>
    </location>
</feature>
<keyword evidence="8" id="KW-0812">Transmembrane</keyword>
<evidence type="ECO:0000256" key="8">
    <source>
        <dbReference type="SAM" id="Phobius"/>
    </source>
</evidence>
<dbReference type="InterPro" id="IPR001739">
    <property type="entry name" value="Methyl_CpG_DNA-bd"/>
</dbReference>
<feature type="compositionally biased region" description="Basic and acidic residues" evidence="7">
    <location>
        <begin position="741"/>
        <end position="756"/>
    </location>
</feature>
<proteinExistence type="predicted"/>
<feature type="domain" description="MBD" evidence="11">
    <location>
        <begin position="829"/>
        <end position="902"/>
    </location>
</feature>
<evidence type="ECO:0000256" key="6">
    <source>
        <dbReference type="PROSITE-ProRule" id="PRU00035"/>
    </source>
</evidence>
<gene>
    <name evidence="12" type="ORF">J437_LFUL001061</name>
</gene>
<dbReference type="InterPro" id="IPR001487">
    <property type="entry name" value="Bromodomain"/>
</dbReference>
<evidence type="ECO:0008006" key="14">
    <source>
        <dbReference type="Google" id="ProtNLM"/>
    </source>
</evidence>
<dbReference type="GO" id="GO:0005634">
    <property type="term" value="C:nucleus"/>
    <property type="evidence" value="ECO:0007669"/>
    <property type="project" value="UniProtKB-SubCell"/>
</dbReference>
<feature type="compositionally biased region" description="Pro residues" evidence="7">
    <location>
        <begin position="502"/>
        <end position="515"/>
    </location>
</feature>
<feature type="compositionally biased region" description="Pro residues" evidence="7">
    <location>
        <begin position="252"/>
        <end position="266"/>
    </location>
</feature>
<evidence type="ECO:0000259" key="10">
    <source>
        <dbReference type="PROSITE" id="PS50827"/>
    </source>
</evidence>
<feature type="compositionally biased region" description="Basic and acidic residues" evidence="7">
    <location>
        <begin position="1"/>
        <end position="29"/>
    </location>
</feature>
<feature type="compositionally biased region" description="Basic and acidic residues" evidence="7">
    <location>
        <begin position="1838"/>
        <end position="1847"/>
    </location>
</feature>
<feature type="region of interest" description="Disordered" evidence="7">
    <location>
        <begin position="942"/>
        <end position="971"/>
    </location>
</feature>
<dbReference type="SUPFAM" id="SSF47370">
    <property type="entry name" value="Bromodomain"/>
    <property type="match status" value="1"/>
</dbReference>
<feature type="region of interest" description="Disordered" evidence="7">
    <location>
        <begin position="1933"/>
        <end position="2004"/>
    </location>
</feature>
<evidence type="ECO:0000259" key="9">
    <source>
        <dbReference type="PROSITE" id="PS50014"/>
    </source>
</evidence>
<feature type="compositionally biased region" description="Polar residues" evidence="7">
    <location>
        <begin position="719"/>
        <end position="737"/>
    </location>
</feature>
<dbReference type="PROSITE" id="PS50982">
    <property type="entry name" value="MBD"/>
    <property type="match status" value="1"/>
</dbReference>
<dbReference type="PANTHER" id="PTHR45915">
    <property type="entry name" value="TRANSCRIPTION INTERMEDIARY FACTOR"/>
    <property type="match status" value="1"/>
</dbReference>
<evidence type="ECO:0000256" key="2">
    <source>
        <dbReference type="ARBA" id="ARBA00023015"/>
    </source>
</evidence>
<dbReference type="SMART" id="SM00571">
    <property type="entry name" value="DDT"/>
    <property type="match status" value="1"/>
</dbReference>
<dbReference type="OrthoDB" id="784962at2759"/>
<keyword evidence="8" id="KW-1133">Transmembrane helix</keyword>
<dbReference type="GO" id="GO:0000785">
    <property type="term" value="C:chromatin"/>
    <property type="evidence" value="ECO:0007669"/>
    <property type="project" value="TreeGrafter"/>
</dbReference>
<evidence type="ECO:0000256" key="5">
    <source>
        <dbReference type="ARBA" id="ARBA00023242"/>
    </source>
</evidence>
<keyword evidence="8" id="KW-0472">Membrane</keyword>
<feature type="compositionally biased region" description="Polar residues" evidence="7">
    <location>
        <begin position="2101"/>
        <end position="2115"/>
    </location>
</feature>
<dbReference type="Gene3D" id="3.30.890.10">
    <property type="entry name" value="Methyl-cpg-binding Protein 2, Chain A"/>
    <property type="match status" value="1"/>
</dbReference>
<keyword evidence="2" id="KW-0805">Transcription regulation</keyword>
<feature type="transmembrane region" description="Helical" evidence="8">
    <location>
        <begin position="2310"/>
        <end position="2332"/>
    </location>
</feature>
<dbReference type="SMART" id="SM00297">
    <property type="entry name" value="BROMO"/>
    <property type="match status" value="1"/>
</dbReference>
<feature type="compositionally biased region" description="Basic and acidic residues" evidence="7">
    <location>
        <begin position="1709"/>
        <end position="1718"/>
    </location>
</feature>
<evidence type="ECO:0000256" key="1">
    <source>
        <dbReference type="ARBA" id="ARBA00004123"/>
    </source>
</evidence>
<evidence type="ECO:0000313" key="13">
    <source>
        <dbReference type="Proteomes" id="UP000792457"/>
    </source>
</evidence>
<feature type="region of interest" description="Disordered" evidence="7">
    <location>
        <begin position="2227"/>
        <end position="2264"/>
    </location>
</feature>
<dbReference type="Pfam" id="PF02791">
    <property type="entry name" value="DDT"/>
    <property type="match status" value="1"/>
</dbReference>
<feature type="compositionally biased region" description="Low complexity" evidence="7">
    <location>
        <begin position="551"/>
        <end position="568"/>
    </location>
</feature>
<dbReference type="PANTHER" id="PTHR45915:SF2">
    <property type="entry name" value="TOUTATIS, ISOFORM E"/>
    <property type="match status" value="1"/>
</dbReference>
<name>A0A8K0P306_LADFU</name>
<feature type="region of interest" description="Disordered" evidence="7">
    <location>
        <begin position="1709"/>
        <end position="1739"/>
    </location>
</feature>
<comment type="caution">
    <text evidence="12">The sequence shown here is derived from an EMBL/GenBank/DDBJ whole genome shotgun (WGS) entry which is preliminary data.</text>
</comment>
<feature type="compositionally biased region" description="Polar residues" evidence="7">
    <location>
        <begin position="619"/>
        <end position="633"/>
    </location>
</feature>
<feature type="domain" description="Bromo" evidence="9">
    <location>
        <begin position="2383"/>
        <end position="2430"/>
    </location>
</feature>
<evidence type="ECO:0000259" key="11">
    <source>
        <dbReference type="PROSITE" id="PS50982"/>
    </source>
</evidence>
<dbReference type="InterPro" id="IPR036427">
    <property type="entry name" value="Bromodomain-like_sf"/>
</dbReference>
<feature type="region of interest" description="Disordered" evidence="7">
    <location>
        <begin position="986"/>
        <end position="1025"/>
    </location>
</feature>
<feature type="compositionally biased region" description="Polar residues" evidence="7">
    <location>
        <begin position="1409"/>
        <end position="1419"/>
    </location>
</feature>
<keyword evidence="13" id="KW-1185">Reference proteome</keyword>
<feature type="region of interest" description="Disordered" evidence="7">
    <location>
        <begin position="324"/>
        <end position="440"/>
    </location>
</feature>
<dbReference type="SMART" id="SM00391">
    <property type="entry name" value="MBD"/>
    <property type="match status" value="1"/>
</dbReference>
<comment type="subcellular location">
    <subcellularLocation>
        <location evidence="1">Nucleus</location>
    </subcellularLocation>
</comment>